<feature type="domain" description="Nudix hydrolase" evidence="2">
    <location>
        <begin position="8"/>
        <end position="144"/>
    </location>
</feature>
<name>A0A8T5GDX4_9ARCH</name>
<dbReference type="Pfam" id="PF00293">
    <property type="entry name" value="NUDIX"/>
    <property type="match status" value="1"/>
</dbReference>
<evidence type="ECO:0000313" key="4">
    <source>
        <dbReference type="Proteomes" id="UP000722459"/>
    </source>
</evidence>
<dbReference type="GO" id="GO:0006754">
    <property type="term" value="P:ATP biosynthetic process"/>
    <property type="evidence" value="ECO:0007669"/>
    <property type="project" value="TreeGrafter"/>
</dbReference>
<gene>
    <name evidence="3" type="ORF">HON47_01140</name>
</gene>
<organism evidence="3 4">
    <name type="scientific">Candidatus Iainarchaeum sp</name>
    <dbReference type="NCBI Taxonomy" id="3101447"/>
    <lineage>
        <taxon>Archaea</taxon>
        <taxon>Candidatus Iainarchaeota</taxon>
        <taxon>Candidatus Iainarchaeia</taxon>
        <taxon>Candidatus Iainarchaeales</taxon>
        <taxon>Candidatus Iainarchaeaceae</taxon>
        <taxon>Candidatus Iainarchaeum</taxon>
    </lineage>
</organism>
<dbReference type="PROSITE" id="PS00893">
    <property type="entry name" value="NUDIX_BOX"/>
    <property type="match status" value="1"/>
</dbReference>
<dbReference type="EMBL" id="JABJNZ010000019">
    <property type="protein sequence ID" value="MBT4870161.1"/>
    <property type="molecule type" value="Genomic_DNA"/>
</dbReference>
<sequence>MDEEINGVQRNIVGMVVFDGERFLLLHRKLNWSGWEFPKGVIEEDEDIYKAIERELFEETGLKKYKVTGMVDELKFFDNKTHIDSLIKNYLIHVSSNSRVKLNNPHVIDGEVVLEHDDFKWYHPKEALDTITHTNQKDTLKKAIEFLGLSE</sequence>
<dbReference type="PANTHER" id="PTHR21340:SF0">
    <property type="entry name" value="BIS(5'-NUCLEOSYL)-TETRAPHOSPHATASE [ASYMMETRICAL]"/>
    <property type="match status" value="1"/>
</dbReference>
<protein>
    <submittedName>
        <fullName evidence="3">NUDIX domain-containing protein</fullName>
    </submittedName>
</protein>
<accession>A0A8T5GDX4</accession>
<comment type="caution">
    <text evidence="3">The sequence shown here is derived from an EMBL/GenBank/DDBJ whole genome shotgun (WGS) entry which is preliminary data.</text>
</comment>
<dbReference type="Gene3D" id="3.90.79.10">
    <property type="entry name" value="Nucleoside Triphosphate Pyrophosphohydrolase"/>
    <property type="match status" value="1"/>
</dbReference>
<dbReference type="GO" id="GO:0004081">
    <property type="term" value="F:bis(5'-nucleosyl)-tetraphosphatase (asymmetrical) activity"/>
    <property type="evidence" value="ECO:0007669"/>
    <property type="project" value="TreeGrafter"/>
</dbReference>
<dbReference type="InterPro" id="IPR020084">
    <property type="entry name" value="NUDIX_hydrolase_CS"/>
</dbReference>
<dbReference type="InterPro" id="IPR015797">
    <property type="entry name" value="NUDIX_hydrolase-like_dom_sf"/>
</dbReference>
<dbReference type="InterPro" id="IPR000086">
    <property type="entry name" value="NUDIX_hydrolase_dom"/>
</dbReference>
<dbReference type="PROSITE" id="PS51462">
    <property type="entry name" value="NUDIX"/>
    <property type="match status" value="1"/>
</dbReference>
<dbReference type="Proteomes" id="UP000722459">
    <property type="component" value="Unassembled WGS sequence"/>
</dbReference>
<evidence type="ECO:0000313" key="3">
    <source>
        <dbReference type="EMBL" id="MBT4870161.1"/>
    </source>
</evidence>
<dbReference type="InterPro" id="IPR051325">
    <property type="entry name" value="Nudix_hydrolase_domain"/>
</dbReference>
<proteinExistence type="predicted"/>
<dbReference type="GO" id="GO:0006167">
    <property type="term" value="P:AMP biosynthetic process"/>
    <property type="evidence" value="ECO:0007669"/>
    <property type="project" value="TreeGrafter"/>
</dbReference>
<evidence type="ECO:0000256" key="1">
    <source>
        <dbReference type="ARBA" id="ARBA00022801"/>
    </source>
</evidence>
<keyword evidence="1" id="KW-0378">Hydrolase</keyword>
<evidence type="ECO:0000259" key="2">
    <source>
        <dbReference type="PROSITE" id="PS51462"/>
    </source>
</evidence>
<dbReference type="SUPFAM" id="SSF55811">
    <property type="entry name" value="Nudix"/>
    <property type="match status" value="1"/>
</dbReference>
<reference evidence="3" key="1">
    <citation type="journal article" date="2021" name="ISME J.">
        <title>Mercury methylation by metabolically versatile and cosmopolitan marine bacteria.</title>
        <authorList>
            <person name="Lin H."/>
            <person name="Ascher D.B."/>
            <person name="Myung Y."/>
            <person name="Lamborg C.H."/>
            <person name="Hallam S.J."/>
            <person name="Gionfriddo C.M."/>
            <person name="Holt K.E."/>
            <person name="Moreau J.W."/>
        </authorList>
    </citation>
    <scope>NUCLEOTIDE SEQUENCE</scope>
    <source>
        <strain evidence="3">SI075_bin30</strain>
    </source>
</reference>
<dbReference type="PANTHER" id="PTHR21340">
    <property type="entry name" value="DIADENOSINE 5,5-P1,P4-TETRAPHOSPHATE PYROPHOSPHOHYDROLASE MUTT"/>
    <property type="match status" value="1"/>
</dbReference>
<dbReference type="AlphaFoldDB" id="A0A8T5GDX4"/>